<sequence length="183" mass="20290">MGATSSQDEFAKWAKLRRRHDKAMEEYDVKSTHPSSQELAIWAITILGGVSVTDVFIYHIDKKLNAMKASFDWTIKTVRWASTTGITIILQFWFSRSPIYDLPRGWFPWQVEWILSFPRAPLGTVSIQVWGGACGTVIALIGGAVAAVVPALKGSKQSKGPAVAQRTGTPRGSREQTPTRKMQ</sequence>
<dbReference type="Proteomes" id="UP000243519">
    <property type="component" value="Unassembled WGS sequence"/>
</dbReference>
<evidence type="ECO:0000256" key="9">
    <source>
        <dbReference type="SAM" id="Phobius"/>
    </source>
</evidence>
<dbReference type="PANTHER" id="PTHR42650:SF1">
    <property type="entry name" value="GUIDED ENTRY OF TAIL-ANCHORED PROTEINS FACTOR 1"/>
    <property type="match status" value="1"/>
</dbReference>
<dbReference type="GO" id="GO:0043529">
    <property type="term" value="C:GET complex"/>
    <property type="evidence" value="ECO:0007669"/>
    <property type="project" value="TreeGrafter"/>
</dbReference>
<evidence type="ECO:0000256" key="6">
    <source>
        <dbReference type="ARBA" id="ARBA00022989"/>
    </source>
</evidence>
<feature type="region of interest" description="Disordered" evidence="8">
    <location>
        <begin position="156"/>
        <end position="183"/>
    </location>
</feature>
<protein>
    <submittedName>
        <fullName evidence="10">Retrograde vesicle-mediated transport protein Get1</fullName>
    </submittedName>
</protein>
<dbReference type="InterPro" id="IPR029012">
    <property type="entry name" value="Helix_hairpin_bin_sf"/>
</dbReference>
<feature type="transmembrane region" description="Helical" evidence="9">
    <location>
        <begin position="127"/>
        <end position="149"/>
    </location>
</feature>
<feature type="compositionally biased region" description="Basic and acidic residues" evidence="8">
    <location>
        <begin position="172"/>
        <end position="183"/>
    </location>
</feature>
<reference evidence="10 11" key="1">
    <citation type="submission" date="2016-05" db="EMBL/GenBank/DDBJ databases">
        <title>Genome sequencing of Trichophyton violaceum CMCC(F)T3l isolated from hair.</title>
        <authorList>
            <person name="Zhan P."/>
            <person name="Tao Y."/>
            <person name="Liu W."/>
        </authorList>
    </citation>
    <scope>NUCLEOTIDE SEQUENCE [LARGE SCALE GENOMIC DNA]</scope>
    <source>
        <strain evidence="11">CMCC(F)T3l</strain>
    </source>
</reference>
<accession>A0A178FE60</accession>
<evidence type="ECO:0000256" key="5">
    <source>
        <dbReference type="ARBA" id="ARBA00022824"/>
    </source>
</evidence>
<evidence type="ECO:0000256" key="7">
    <source>
        <dbReference type="ARBA" id="ARBA00023136"/>
    </source>
</evidence>
<dbReference type="Pfam" id="PF04420">
    <property type="entry name" value="CHD5"/>
    <property type="match status" value="2"/>
</dbReference>
<evidence type="ECO:0000256" key="1">
    <source>
        <dbReference type="ARBA" id="ARBA00004477"/>
    </source>
</evidence>
<evidence type="ECO:0000256" key="8">
    <source>
        <dbReference type="SAM" id="MobiDB-lite"/>
    </source>
</evidence>
<dbReference type="EMBL" id="LHPN01000008">
    <property type="protein sequence ID" value="OAL70711.1"/>
    <property type="molecule type" value="Genomic_DNA"/>
</dbReference>
<gene>
    <name evidence="10" type="ORF">A7D00_5039</name>
</gene>
<keyword evidence="5" id="KW-0256">Endoplasmic reticulum</keyword>
<comment type="caution">
    <text evidence="10">The sequence shown here is derived from an EMBL/GenBank/DDBJ whole genome shotgun (WGS) entry which is preliminary data.</text>
</comment>
<keyword evidence="7 9" id="KW-0472">Membrane</keyword>
<dbReference type="PANTHER" id="PTHR42650">
    <property type="entry name" value="TAIL-ANCHORED PROTEIN INSERTION RECEPTOR WRB"/>
    <property type="match status" value="1"/>
</dbReference>
<comment type="subcellular location">
    <subcellularLocation>
        <location evidence="1">Endoplasmic reticulum membrane</location>
        <topology evidence="1">Multi-pass membrane protein</topology>
    </subcellularLocation>
</comment>
<dbReference type="GO" id="GO:0005789">
    <property type="term" value="C:endoplasmic reticulum membrane"/>
    <property type="evidence" value="ECO:0007669"/>
    <property type="project" value="UniProtKB-SubCell"/>
</dbReference>
<dbReference type="InterPro" id="IPR028945">
    <property type="entry name" value="Get1"/>
</dbReference>
<name>A0A178FE60_TRIVO</name>
<keyword evidence="4 9" id="KW-0812">Transmembrane</keyword>
<dbReference type="AlphaFoldDB" id="A0A178FE60"/>
<organism evidence="10 11">
    <name type="scientific">Trichophyton violaceum</name>
    <dbReference type="NCBI Taxonomy" id="34388"/>
    <lineage>
        <taxon>Eukaryota</taxon>
        <taxon>Fungi</taxon>
        <taxon>Dikarya</taxon>
        <taxon>Ascomycota</taxon>
        <taxon>Pezizomycotina</taxon>
        <taxon>Eurotiomycetes</taxon>
        <taxon>Eurotiomycetidae</taxon>
        <taxon>Onygenales</taxon>
        <taxon>Arthrodermataceae</taxon>
        <taxon>Trichophyton</taxon>
    </lineage>
</organism>
<evidence type="ECO:0000313" key="11">
    <source>
        <dbReference type="Proteomes" id="UP000243519"/>
    </source>
</evidence>
<dbReference type="Gene3D" id="1.10.287.660">
    <property type="entry name" value="Helix hairpin bin"/>
    <property type="match status" value="1"/>
</dbReference>
<dbReference type="GO" id="GO:0071816">
    <property type="term" value="P:tail-anchored membrane protein insertion into ER membrane"/>
    <property type="evidence" value="ECO:0007669"/>
    <property type="project" value="InterPro"/>
</dbReference>
<evidence type="ECO:0000256" key="3">
    <source>
        <dbReference type="ARBA" id="ARBA00022448"/>
    </source>
</evidence>
<evidence type="ECO:0000313" key="10">
    <source>
        <dbReference type="EMBL" id="OAL70711.1"/>
    </source>
</evidence>
<feature type="transmembrane region" description="Helical" evidence="9">
    <location>
        <begin position="77"/>
        <end position="94"/>
    </location>
</feature>
<dbReference type="GO" id="GO:0043495">
    <property type="term" value="F:protein-membrane adaptor activity"/>
    <property type="evidence" value="ECO:0007669"/>
    <property type="project" value="TreeGrafter"/>
</dbReference>
<dbReference type="OrthoDB" id="69461at2759"/>
<evidence type="ECO:0000256" key="4">
    <source>
        <dbReference type="ARBA" id="ARBA00022692"/>
    </source>
</evidence>
<keyword evidence="11" id="KW-1185">Reference proteome</keyword>
<keyword evidence="3" id="KW-0813">Transport</keyword>
<feature type="transmembrane region" description="Helical" evidence="9">
    <location>
        <begin position="39"/>
        <end position="57"/>
    </location>
</feature>
<keyword evidence="6 9" id="KW-1133">Transmembrane helix</keyword>
<proteinExistence type="inferred from homology"/>
<evidence type="ECO:0000256" key="2">
    <source>
        <dbReference type="ARBA" id="ARBA00010799"/>
    </source>
</evidence>
<comment type="similarity">
    <text evidence="2">Belongs to the WRB/GET1 family.</text>
</comment>